<reference evidence="2" key="1">
    <citation type="submission" date="2016-10" db="EMBL/GenBank/DDBJ databases">
        <authorList>
            <person name="Varghese N."/>
            <person name="Submissions S."/>
        </authorList>
    </citation>
    <scope>NUCLEOTIDE SEQUENCE [LARGE SCALE GENOMIC DNA]</scope>
    <source>
        <strain evidence="2">CGMCC 1.7061</strain>
    </source>
</reference>
<dbReference type="PANTHER" id="PTHR37953">
    <property type="entry name" value="UPF0127 PROTEIN MJ1496"/>
    <property type="match status" value="1"/>
</dbReference>
<name>A0A1I4RY83_9GAMM</name>
<evidence type="ECO:0008006" key="3">
    <source>
        <dbReference type="Google" id="ProtNLM"/>
    </source>
</evidence>
<dbReference type="Proteomes" id="UP000198519">
    <property type="component" value="Unassembled WGS sequence"/>
</dbReference>
<dbReference type="EMBL" id="FOUE01000004">
    <property type="protein sequence ID" value="SFM57189.1"/>
    <property type="molecule type" value="Genomic_DNA"/>
</dbReference>
<organism evidence="1 2">
    <name type="scientific">Marinobacter zhejiangensis</name>
    <dbReference type="NCBI Taxonomy" id="488535"/>
    <lineage>
        <taxon>Bacteria</taxon>
        <taxon>Pseudomonadati</taxon>
        <taxon>Pseudomonadota</taxon>
        <taxon>Gammaproteobacteria</taxon>
        <taxon>Pseudomonadales</taxon>
        <taxon>Marinobacteraceae</taxon>
        <taxon>Marinobacter</taxon>
    </lineage>
</organism>
<dbReference type="PANTHER" id="PTHR37953:SF1">
    <property type="entry name" value="UPF0127 PROTEIN MJ1496"/>
    <property type="match status" value="1"/>
</dbReference>
<evidence type="ECO:0000313" key="1">
    <source>
        <dbReference type="EMBL" id="SFM57189.1"/>
    </source>
</evidence>
<dbReference type="RefSeq" id="WP_092024074.1">
    <property type="nucleotide sequence ID" value="NZ_FOUE01000004.1"/>
</dbReference>
<dbReference type="OrthoDB" id="5526466at2"/>
<accession>A0A1I4RY83</accession>
<sequence>MIKVNPAFQSTRKLLVLAAATLAIGACSHRPVVDVPPSPELEKRSVRIVSGDKVVTLTAEIADSPSERRVGLMGRDSMAWDSGMLFVYEVSRSGSFGFWMQNTLIPLDIAYLDEDGTIGSIKAMDLCIQQPTCPIYPAGVRYRFALEVNQGFFESNSIEVGDRVEW</sequence>
<keyword evidence="2" id="KW-1185">Reference proteome</keyword>
<dbReference type="InterPro" id="IPR003795">
    <property type="entry name" value="DUF192"/>
</dbReference>
<gene>
    <name evidence="1" type="ORF">SAMN04487963_3023</name>
</gene>
<evidence type="ECO:0000313" key="2">
    <source>
        <dbReference type="Proteomes" id="UP000198519"/>
    </source>
</evidence>
<dbReference type="Gene3D" id="2.60.120.1140">
    <property type="entry name" value="Protein of unknown function DUF192"/>
    <property type="match status" value="1"/>
</dbReference>
<protein>
    <recommendedName>
        <fullName evidence="3">DUF192 domain-containing protein</fullName>
    </recommendedName>
</protein>
<proteinExistence type="predicted"/>
<dbReference type="InterPro" id="IPR038695">
    <property type="entry name" value="Saro_0823-like_sf"/>
</dbReference>
<dbReference type="STRING" id="488535.SAMN04487963_3023"/>
<dbReference type="Pfam" id="PF02643">
    <property type="entry name" value="DUF192"/>
    <property type="match status" value="1"/>
</dbReference>
<dbReference type="PROSITE" id="PS51257">
    <property type="entry name" value="PROKAR_LIPOPROTEIN"/>
    <property type="match status" value="1"/>
</dbReference>
<dbReference type="AlphaFoldDB" id="A0A1I4RY83"/>